<dbReference type="Proteomes" id="UP001249945">
    <property type="component" value="Unassembled WGS sequence"/>
</dbReference>
<sequence length="46" mass="5302">MNFMNSIFKKLFLHLGTSASARTCFVVQYEPVSPKLKELQKLQKEA</sequence>
<proteinExistence type="predicted"/>
<dbReference type="GeneID" id="89590113"/>
<evidence type="ECO:0008006" key="3">
    <source>
        <dbReference type="Google" id="ProtNLM"/>
    </source>
</evidence>
<dbReference type="EMBL" id="JALRMR010000016">
    <property type="protein sequence ID" value="MDT1975070.1"/>
    <property type="molecule type" value="Genomic_DNA"/>
</dbReference>
<evidence type="ECO:0000313" key="1">
    <source>
        <dbReference type="EMBL" id="MDT1975070.1"/>
    </source>
</evidence>
<name>A0AAW8RDS0_CARDV</name>
<dbReference type="AlphaFoldDB" id="A0AAW8RDS0"/>
<evidence type="ECO:0000313" key="2">
    <source>
        <dbReference type="Proteomes" id="UP001249945"/>
    </source>
</evidence>
<reference evidence="1" key="1">
    <citation type="submission" date="2022-04" db="EMBL/GenBank/DDBJ databases">
        <title>Draft genome sequences of lactic acid bacteria (LAB) strains involved in meat spoilage.</title>
        <authorList>
            <person name="Palevich N."/>
        </authorList>
    </citation>
    <scope>NUCLEOTIDE SEQUENCE</scope>
    <source>
        <strain evidence="1">9-14</strain>
    </source>
</reference>
<gene>
    <name evidence="1" type="ORF">MX635_11750</name>
</gene>
<accession>A0AAW8RDS0</accession>
<organism evidence="1 2">
    <name type="scientific">Carnobacterium divergens</name>
    <name type="common">Lactobacillus divergens</name>
    <dbReference type="NCBI Taxonomy" id="2748"/>
    <lineage>
        <taxon>Bacteria</taxon>
        <taxon>Bacillati</taxon>
        <taxon>Bacillota</taxon>
        <taxon>Bacilli</taxon>
        <taxon>Lactobacillales</taxon>
        <taxon>Carnobacteriaceae</taxon>
        <taxon>Carnobacterium</taxon>
    </lineage>
</organism>
<comment type="caution">
    <text evidence="1">The sequence shown here is derived from an EMBL/GenBank/DDBJ whole genome shotgun (WGS) entry which is preliminary data.</text>
</comment>
<dbReference type="RefSeq" id="WP_156099051.1">
    <property type="nucleotide sequence ID" value="NZ_CBCPJW010000001.1"/>
</dbReference>
<protein>
    <recommendedName>
        <fullName evidence="3">Cyclic lactone autoinducer peptide</fullName>
    </recommendedName>
</protein>